<dbReference type="InterPro" id="IPR025282">
    <property type="entry name" value="DUF4214"/>
</dbReference>
<keyword evidence="7" id="KW-0732">Signal</keyword>
<sequence>MTKPIKYAALSTLSLLLAACGADRGVDSQPATTASRVSASVATQTQAASAYVNLVQSVYVAYFGRPADPGGLAYFSQHLSNLGAPTNIGQLAVAYGGNSALRDVVNVFGTSAESQALYAGDNNVFIEAVYRNLFGRASDTGGKAFWVQALDEGRMTRANAAIQIMAAAQTTDRDIINNKVAVAAGFTTALNTPQRELAYSGLDANVIVRNLLGTVNLSTDLGAFQANVESTLNTMVSQLGAQGMYAGKLTASGRLFNSLVLEDGQYWGFYGSATPGALAPVAFVHGKGTSVSGSFTTGELKDFGPNPAVQGTLTASYAPMSSLNGTISIAASTLPFTGAGIAESIYRYNAPASIAEIQGSQRMDGPMGHHIMRVNADGTFSATTAMCSYTGKFSPRATGKNVFDVVWSFGAGTCALQGQSATGIAFSYAPYDGGTRSLIVAATNAARTAGALAATPQDGLVTTDITVGTGAEVVPGGAVTVHYTGWLYSETAANKRGTQFDSSAGRTPFSVTVGAGRVIQGWDRGLLGMKAGGKRTLVIPAALGYGASGTAGIPPNATLIFDVEVVTVK</sequence>
<gene>
    <name evidence="9" type="ORF">I4X03_017935</name>
</gene>
<comment type="catalytic activity">
    <reaction evidence="1 6">
        <text>[protein]-peptidylproline (omega=180) = [protein]-peptidylproline (omega=0)</text>
        <dbReference type="Rhea" id="RHEA:16237"/>
        <dbReference type="Rhea" id="RHEA-COMP:10747"/>
        <dbReference type="Rhea" id="RHEA-COMP:10748"/>
        <dbReference type="ChEBI" id="CHEBI:83833"/>
        <dbReference type="ChEBI" id="CHEBI:83834"/>
        <dbReference type="EC" id="5.2.1.8"/>
    </reaction>
</comment>
<dbReference type="PANTHER" id="PTHR43811">
    <property type="entry name" value="FKBP-TYPE PEPTIDYL-PROLYL CIS-TRANS ISOMERASE FKPA"/>
    <property type="match status" value="1"/>
</dbReference>
<dbReference type="PROSITE" id="PS50059">
    <property type="entry name" value="FKBP_PPIASE"/>
    <property type="match status" value="1"/>
</dbReference>
<dbReference type="Gene3D" id="3.10.50.40">
    <property type="match status" value="1"/>
</dbReference>
<reference evidence="9 10" key="2">
    <citation type="submission" date="2021-08" db="EMBL/GenBank/DDBJ databases">
        <title>Massilia sp. R798.</title>
        <authorList>
            <person name="Baek J.H."/>
            <person name="Jung H.S."/>
            <person name="Kim K.R."/>
            <person name="Jeon C.O."/>
        </authorList>
    </citation>
    <scope>NUCLEOTIDE SEQUENCE [LARGE SCALE GENOMIC DNA]</scope>
    <source>
        <strain evidence="9 10">R798</strain>
    </source>
</reference>
<keyword evidence="5 6" id="KW-0413">Isomerase</keyword>
<dbReference type="RefSeq" id="WP_223469623.1">
    <property type="nucleotide sequence ID" value="NZ_JAFBIL020000007.1"/>
</dbReference>
<dbReference type="InterPro" id="IPR001179">
    <property type="entry name" value="PPIase_FKBP_dom"/>
</dbReference>
<dbReference type="Proteomes" id="UP000809349">
    <property type="component" value="Unassembled WGS sequence"/>
</dbReference>
<evidence type="ECO:0000313" key="10">
    <source>
        <dbReference type="Proteomes" id="UP000809349"/>
    </source>
</evidence>
<dbReference type="EC" id="5.2.1.8" evidence="3 6"/>
<proteinExistence type="inferred from homology"/>
<dbReference type="EMBL" id="JAFBIL020000007">
    <property type="protein sequence ID" value="MBZ2209153.1"/>
    <property type="molecule type" value="Genomic_DNA"/>
</dbReference>
<dbReference type="Pfam" id="PF00254">
    <property type="entry name" value="FKBP_C"/>
    <property type="match status" value="1"/>
</dbReference>
<feature type="chain" id="PRO_5045212073" description="peptidylprolyl isomerase" evidence="7">
    <location>
        <begin position="25"/>
        <end position="569"/>
    </location>
</feature>
<dbReference type="GO" id="GO:0003755">
    <property type="term" value="F:peptidyl-prolyl cis-trans isomerase activity"/>
    <property type="evidence" value="ECO:0007669"/>
    <property type="project" value="UniProtKB-EC"/>
</dbReference>
<protein>
    <recommendedName>
        <fullName evidence="3 6">peptidylprolyl isomerase</fullName>
        <ecNumber evidence="3 6">5.2.1.8</ecNumber>
    </recommendedName>
</protein>
<evidence type="ECO:0000256" key="7">
    <source>
        <dbReference type="SAM" id="SignalP"/>
    </source>
</evidence>
<dbReference type="Pfam" id="PF13946">
    <property type="entry name" value="DUF4214"/>
    <property type="match status" value="1"/>
</dbReference>
<organism evidence="9 10">
    <name type="scientific">Massilia soli</name>
    <dbReference type="NCBI Taxonomy" id="2792854"/>
    <lineage>
        <taxon>Bacteria</taxon>
        <taxon>Pseudomonadati</taxon>
        <taxon>Pseudomonadota</taxon>
        <taxon>Betaproteobacteria</taxon>
        <taxon>Burkholderiales</taxon>
        <taxon>Oxalobacteraceae</taxon>
        <taxon>Telluria group</taxon>
        <taxon>Massilia</taxon>
    </lineage>
</organism>
<dbReference type="SUPFAM" id="SSF54534">
    <property type="entry name" value="FKBP-like"/>
    <property type="match status" value="1"/>
</dbReference>
<comment type="similarity">
    <text evidence="2">Belongs to the FKBP-type PPIase family.</text>
</comment>
<name>A0ABS7ST62_9BURK</name>
<comment type="caution">
    <text evidence="9">The sequence shown here is derived from an EMBL/GenBank/DDBJ whole genome shotgun (WGS) entry which is preliminary data.</text>
</comment>
<evidence type="ECO:0000259" key="8">
    <source>
        <dbReference type="PROSITE" id="PS50059"/>
    </source>
</evidence>
<evidence type="ECO:0000256" key="5">
    <source>
        <dbReference type="ARBA" id="ARBA00023235"/>
    </source>
</evidence>
<evidence type="ECO:0000256" key="2">
    <source>
        <dbReference type="ARBA" id="ARBA00006577"/>
    </source>
</evidence>
<keyword evidence="4 6" id="KW-0697">Rotamase</keyword>
<dbReference type="InterPro" id="IPR046357">
    <property type="entry name" value="PPIase_dom_sf"/>
</dbReference>
<evidence type="ECO:0000256" key="4">
    <source>
        <dbReference type="ARBA" id="ARBA00023110"/>
    </source>
</evidence>
<accession>A0ABS7ST62</accession>
<evidence type="ECO:0000256" key="3">
    <source>
        <dbReference type="ARBA" id="ARBA00013194"/>
    </source>
</evidence>
<dbReference type="PANTHER" id="PTHR43811:SF19">
    <property type="entry name" value="39 KDA FK506-BINDING NUCLEAR PROTEIN"/>
    <property type="match status" value="1"/>
</dbReference>
<evidence type="ECO:0000256" key="1">
    <source>
        <dbReference type="ARBA" id="ARBA00000971"/>
    </source>
</evidence>
<feature type="domain" description="PPIase FKBP-type" evidence="8">
    <location>
        <begin position="476"/>
        <end position="569"/>
    </location>
</feature>
<evidence type="ECO:0000256" key="6">
    <source>
        <dbReference type="PROSITE-ProRule" id="PRU00277"/>
    </source>
</evidence>
<reference evidence="9 10" key="1">
    <citation type="submission" date="2021-01" db="EMBL/GenBank/DDBJ databases">
        <authorList>
            <person name="Ruan W."/>
            <person name="Khan S.A."/>
            <person name="Jeon C.O."/>
        </authorList>
    </citation>
    <scope>NUCLEOTIDE SEQUENCE [LARGE SCALE GENOMIC DNA]</scope>
    <source>
        <strain evidence="9 10">R798</strain>
    </source>
</reference>
<keyword evidence="10" id="KW-1185">Reference proteome</keyword>
<dbReference type="PROSITE" id="PS51257">
    <property type="entry name" value="PROKAR_LIPOPROTEIN"/>
    <property type="match status" value="1"/>
</dbReference>
<evidence type="ECO:0000313" key="9">
    <source>
        <dbReference type="EMBL" id="MBZ2209153.1"/>
    </source>
</evidence>
<feature type="signal peptide" evidence="7">
    <location>
        <begin position="1"/>
        <end position="24"/>
    </location>
</feature>